<gene>
    <name evidence="2" type="primary">grxB</name>
    <name evidence="2" type="ORF">JHT90_08175</name>
</gene>
<dbReference type="KEGG" id="eaz:JHT90_08175"/>
<dbReference type="SFLD" id="SFLDS00019">
    <property type="entry name" value="Glutathione_Transferase_(cytos"/>
    <property type="match status" value="1"/>
</dbReference>
<dbReference type="SUPFAM" id="SSF52833">
    <property type="entry name" value="Thioredoxin-like"/>
    <property type="match status" value="1"/>
</dbReference>
<dbReference type="SUPFAM" id="SSF47616">
    <property type="entry name" value="GST C-terminal domain-like"/>
    <property type="match status" value="1"/>
</dbReference>
<dbReference type="InterPro" id="IPR040079">
    <property type="entry name" value="Glutathione_S-Trfase"/>
</dbReference>
<dbReference type="InterPro" id="IPR004045">
    <property type="entry name" value="Glutathione_S-Trfase_N"/>
</dbReference>
<dbReference type="PROSITE" id="PS51354">
    <property type="entry name" value="GLUTAREDOXIN_2"/>
    <property type="match status" value="1"/>
</dbReference>
<name>A0A974NIC6_9GAMM</name>
<dbReference type="Pfam" id="PF13417">
    <property type="entry name" value="GST_N_3"/>
    <property type="match status" value="1"/>
</dbReference>
<reference evidence="2 3" key="1">
    <citation type="submission" date="2021-01" db="EMBL/GenBank/DDBJ databases">
        <title>Entomomonas sp. F2A isolated from a house cricket (Acheta domesticus).</title>
        <authorList>
            <person name="Spergser J."/>
            <person name="Busse H.-J."/>
        </authorList>
    </citation>
    <scope>NUCLEOTIDE SEQUENCE [LARGE SCALE GENOMIC DNA]</scope>
    <source>
        <strain evidence="2 3">F2A</strain>
    </source>
</reference>
<dbReference type="NCBIfam" id="TIGR02182">
    <property type="entry name" value="GRXB"/>
    <property type="match status" value="1"/>
</dbReference>
<dbReference type="InterPro" id="IPR011901">
    <property type="entry name" value="Grx2"/>
</dbReference>
<protein>
    <submittedName>
        <fullName evidence="2">Glutaredoxin 2</fullName>
    </submittedName>
</protein>
<evidence type="ECO:0000313" key="3">
    <source>
        <dbReference type="Proteomes" id="UP000595278"/>
    </source>
</evidence>
<proteinExistence type="predicted"/>
<dbReference type="InterPro" id="IPR011767">
    <property type="entry name" value="GLR_AS"/>
</dbReference>
<evidence type="ECO:0000313" key="2">
    <source>
        <dbReference type="EMBL" id="QQP87163.1"/>
    </source>
</evidence>
<dbReference type="Proteomes" id="UP000595278">
    <property type="component" value="Chromosome"/>
</dbReference>
<dbReference type="EMBL" id="CP067393">
    <property type="protein sequence ID" value="QQP87163.1"/>
    <property type="molecule type" value="Genomic_DNA"/>
</dbReference>
<dbReference type="AlphaFoldDB" id="A0A974NIC6"/>
<keyword evidence="3" id="KW-1185">Reference proteome</keyword>
<dbReference type="NCBIfam" id="NF007702">
    <property type="entry name" value="PRK10387.1"/>
    <property type="match status" value="1"/>
</dbReference>
<dbReference type="GO" id="GO:0005829">
    <property type="term" value="C:cytosol"/>
    <property type="evidence" value="ECO:0007669"/>
    <property type="project" value="InterPro"/>
</dbReference>
<dbReference type="PROSITE" id="PS50404">
    <property type="entry name" value="GST_NTER"/>
    <property type="match status" value="1"/>
</dbReference>
<accession>A0A974NIC6</accession>
<feature type="domain" description="GST N-terminal" evidence="1">
    <location>
        <begin position="1"/>
        <end position="77"/>
    </location>
</feature>
<dbReference type="CDD" id="cd03199">
    <property type="entry name" value="GST_C_GRX2"/>
    <property type="match status" value="1"/>
</dbReference>
<dbReference type="SFLD" id="SFLDG01204">
    <property type="entry name" value="Grx2-like.1"/>
    <property type="match status" value="1"/>
</dbReference>
<dbReference type="InterPro" id="IPR007494">
    <property type="entry name" value="Glutaredoxin2_C"/>
</dbReference>
<dbReference type="InterPro" id="IPR036282">
    <property type="entry name" value="Glutathione-S-Trfase_C_sf"/>
</dbReference>
<sequence length="213" mass="24423">MEVLYVYDHCPFCVKARMIFGLKKRPYVIHYLLNDDEQTPIKMIGQKMLPILEEDGHYTGESMDIVHKINKIDGNPVLIGETNSAITEWVKRVDSYINKLLIPRYVSATLPEFTTEEARAYYTHKKEAAFGDFKTLLAETDQWLAKINQDLLALEPLIKSTKACNGEFSEDDIQLFPILRGLSIVEGVKYPPKVDQYRKNMSDESGVPLYNIS</sequence>
<dbReference type="Pfam" id="PF04399">
    <property type="entry name" value="Glutaredoxin2_C"/>
    <property type="match status" value="1"/>
</dbReference>
<organism evidence="2 3">
    <name type="scientific">Entomomonas asaccharolytica</name>
    <dbReference type="NCBI Taxonomy" id="2785331"/>
    <lineage>
        <taxon>Bacteria</taxon>
        <taxon>Pseudomonadati</taxon>
        <taxon>Pseudomonadota</taxon>
        <taxon>Gammaproteobacteria</taxon>
        <taxon>Pseudomonadales</taxon>
        <taxon>Pseudomonadaceae</taxon>
        <taxon>Entomomonas</taxon>
    </lineage>
</organism>
<dbReference type="PROSITE" id="PS00195">
    <property type="entry name" value="GLUTAREDOXIN_1"/>
    <property type="match status" value="1"/>
</dbReference>
<dbReference type="SFLD" id="SFLDG01183">
    <property type="entry name" value="Grx2-like"/>
    <property type="match status" value="1"/>
</dbReference>
<evidence type="ECO:0000259" key="1">
    <source>
        <dbReference type="PROSITE" id="PS50404"/>
    </source>
</evidence>
<dbReference type="InterPro" id="IPR036249">
    <property type="entry name" value="Thioredoxin-like_sf"/>
</dbReference>
<dbReference type="Gene3D" id="3.40.30.10">
    <property type="entry name" value="Glutaredoxin"/>
    <property type="match status" value="1"/>
</dbReference>
<dbReference type="Gene3D" id="1.20.1050.10">
    <property type="match status" value="1"/>
</dbReference>